<keyword evidence="2" id="KW-1185">Reference proteome</keyword>
<evidence type="ECO:0000313" key="1">
    <source>
        <dbReference type="EMBL" id="NEN23302.1"/>
    </source>
</evidence>
<reference evidence="1 2" key="1">
    <citation type="submission" date="2020-02" db="EMBL/GenBank/DDBJ databases">
        <title>Out from the shadows clarifying the taxonomy of the family Cryomorphaceae and related taxa by utilizing the GTDB taxonomic framework.</title>
        <authorList>
            <person name="Bowman J.P."/>
        </authorList>
    </citation>
    <scope>NUCLEOTIDE SEQUENCE [LARGE SCALE GENOMIC DNA]</scope>
    <source>
        <strain evidence="1 2">QSSC 1-22</strain>
    </source>
</reference>
<sequence>MIFIFDWGHETRKVIGPLSQDDLYIKAPSGFVDLVYIKSWFRVFFIPTIPTATRYFLIVAENNQRREISKADFEKLKPLAELNVLVVNDDISEEEYSERRSKINHY</sequence>
<protein>
    <submittedName>
        <fullName evidence="1">Uncharacterized protein</fullName>
    </submittedName>
</protein>
<dbReference type="RefSeq" id="WP_163284404.1">
    <property type="nucleotide sequence ID" value="NZ_JAAGVY010000010.1"/>
</dbReference>
<organism evidence="1 2">
    <name type="scientific">Cryomorpha ignava</name>
    <dbReference type="NCBI Taxonomy" id="101383"/>
    <lineage>
        <taxon>Bacteria</taxon>
        <taxon>Pseudomonadati</taxon>
        <taxon>Bacteroidota</taxon>
        <taxon>Flavobacteriia</taxon>
        <taxon>Flavobacteriales</taxon>
        <taxon>Cryomorphaceae</taxon>
        <taxon>Cryomorpha</taxon>
    </lineage>
</organism>
<accession>A0A7K3WR30</accession>
<proteinExistence type="predicted"/>
<comment type="caution">
    <text evidence="1">The sequence shown here is derived from an EMBL/GenBank/DDBJ whole genome shotgun (WGS) entry which is preliminary data.</text>
</comment>
<dbReference type="AlphaFoldDB" id="A0A7K3WR30"/>
<name>A0A7K3WR30_9FLAO</name>
<dbReference type="EMBL" id="JAAGVY010000010">
    <property type="protein sequence ID" value="NEN23302.1"/>
    <property type="molecule type" value="Genomic_DNA"/>
</dbReference>
<evidence type="ECO:0000313" key="2">
    <source>
        <dbReference type="Proteomes" id="UP000486602"/>
    </source>
</evidence>
<gene>
    <name evidence="1" type="ORF">G3O08_07300</name>
</gene>
<dbReference type="Proteomes" id="UP000486602">
    <property type="component" value="Unassembled WGS sequence"/>
</dbReference>